<dbReference type="SMART" id="SM00148">
    <property type="entry name" value="PLCXc"/>
    <property type="match status" value="1"/>
</dbReference>
<dbReference type="GO" id="GO:0016042">
    <property type="term" value="P:lipid catabolic process"/>
    <property type="evidence" value="ECO:0007669"/>
    <property type="project" value="UniProtKB-KW"/>
</dbReference>
<dbReference type="PROSITE" id="PS50004">
    <property type="entry name" value="C2"/>
    <property type="match status" value="1"/>
</dbReference>
<dbReference type="PANTHER" id="PTHR10336:SF82">
    <property type="entry name" value="PHOSPHOINOSITIDE PHOSPHOLIPASE C"/>
    <property type="match status" value="1"/>
</dbReference>
<dbReference type="InterPro" id="IPR017946">
    <property type="entry name" value="PLC-like_Pdiesterase_TIM-brl"/>
</dbReference>
<feature type="region of interest" description="Disordered" evidence="8">
    <location>
        <begin position="38"/>
        <end position="58"/>
    </location>
</feature>
<evidence type="ECO:0000256" key="2">
    <source>
        <dbReference type="ARBA" id="ARBA00022801"/>
    </source>
</evidence>
<feature type="region of interest" description="Disordered" evidence="8">
    <location>
        <begin position="252"/>
        <end position="281"/>
    </location>
</feature>
<dbReference type="InterPro" id="IPR000909">
    <property type="entry name" value="PLipase_C_PInositol-sp_X_dom"/>
</dbReference>
<dbReference type="EC" id="3.1.4.11" evidence="7"/>
<dbReference type="GO" id="GO:0051209">
    <property type="term" value="P:release of sequestered calcium ion into cytosol"/>
    <property type="evidence" value="ECO:0007669"/>
    <property type="project" value="TreeGrafter"/>
</dbReference>
<gene>
    <name evidence="11" type="ORF">LMH87_007465</name>
</gene>
<dbReference type="InterPro" id="IPR000008">
    <property type="entry name" value="C2_dom"/>
</dbReference>
<organism evidence="11 12">
    <name type="scientific">Akanthomyces muscarius</name>
    <name type="common">Entomopathogenic fungus</name>
    <name type="synonym">Lecanicillium muscarium</name>
    <dbReference type="NCBI Taxonomy" id="2231603"/>
    <lineage>
        <taxon>Eukaryota</taxon>
        <taxon>Fungi</taxon>
        <taxon>Dikarya</taxon>
        <taxon>Ascomycota</taxon>
        <taxon>Pezizomycotina</taxon>
        <taxon>Sordariomycetes</taxon>
        <taxon>Hypocreomycetidae</taxon>
        <taxon>Hypocreales</taxon>
        <taxon>Cordycipitaceae</taxon>
        <taxon>Akanthomyces</taxon>
    </lineage>
</organism>
<protein>
    <recommendedName>
        <fullName evidence="7">Phosphoinositide phospholipase C</fullName>
        <ecNumber evidence="7">3.1.4.11</ecNumber>
    </recommendedName>
</protein>
<dbReference type="GeneID" id="80894624"/>
<proteinExistence type="predicted"/>
<dbReference type="Pfam" id="PF00388">
    <property type="entry name" value="PI-PLC-X"/>
    <property type="match status" value="1"/>
</dbReference>
<feature type="compositionally biased region" description="Basic and acidic residues" evidence="8">
    <location>
        <begin position="208"/>
        <end position="217"/>
    </location>
</feature>
<dbReference type="EMBL" id="JAJHUN010000001">
    <property type="protein sequence ID" value="KAJ4165853.1"/>
    <property type="molecule type" value="Genomic_DNA"/>
</dbReference>
<feature type="compositionally biased region" description="Basic and acidic residues" evidence="8">
    <location>
        <begin position="387"/>
        <end position="396"/>
    </location>
</feature>
<comment type="catalytic activity">
    <reaction evidence="1 7">
        <text>a 1,2-diacyl-sn-glycero-3-phospho-(1D-myo-inositol-4,5-bisphosphate) + H2O = 1D-myo-inositol 1,4,5-trisphosphate + a 1,2-diacyl-sn-glycerol + H(+)</text>
        <dbReference type="Rhea" id="RHEA:33179"/>
        <dbReference type="ChEBI" id="CHEBI:15377"/>
        <dbReference type="ChEBI" id="CHEBI:15378"/>
        <dbReference type="ChEBI" id="CHEBI:17815"/>
        <dbReference type="ChEBI" id="CHEBI:58456"/>
        <dbReference type="ChEBI" id="CHEBI:203600"/>
        <dbReference type="EC" id="3.1.4.11"/>
    </reaction>
</comment>
<dbReference type="InterPro" id="IPR001192">
    <property type="entry name" value="PI-PLC_fam"/>
</dbReference>
<feature type="region of interest" description="Disordered" evidence="8">
    <location>
        <begin position="585"/>
        <end position="609"/>
    </location>
</feature>
<dbReference type="SUPFAM" id="SSF49562">
    <property type="entry name" value="C2 domain (Calcium/lipid-binding domain, CaLB)"/>
    <property type="match status" value="1"/>
</dbReference>
<dbReference type="Pfam" id="PF23617">
    <property type="entry name" value="EF-hand_15"/>
    <property type="match status" value="1"/>
</dbReference>
<feature type="region of interest" description="Disordered" evidence="8">
    <location>
        <begin position="193"/>
        <end position="217"/>
    </location>
</feature>
<keyword evidence="2 7" id="KW-0378">Hydrolase</keyword>
<dbReference type="Proteomes" id="UP001144673">
    <property type="component" value="Chromosome 1"/>
</dbReference>
<dbReference type="PRINTS" id="PR00390">
    <property type="entry name" value="PHPHLIPASEC"/>
</dbReference>
<dbReference type="GO" id="GO:0004435">
    <property type="term" value="F:phosphatidylinositol-4,5-bisphosphate phospholipase C activity"/>
    <property type="evidence" value="ECO:0007669"/>
    <property type="project" value="UniProtKB-EC"/>
</dbReference>
<name>A0A9W8QQU5_AKAMU</name>
<evidence type="ECO:0000259" key="9">
    <source>
        <dbReference type="PROSITE" id="PS50004"/>
    </source>
</evidence>
<dbReference type="Gene3D" id="2.60.40.150">
    <property type="entry name" value="C2 domain"/>
    <property type="match status" value="1"/>
</dbReference>
<dbReference type="PANTHER" id="PTHR10336">
    <property type="entry name" value="PHOSPHOINOSITIDE-SPECIFIC PHOSPHOLIPASE C FAMILY PROTEIN"/>
    <property type="match status" value="1"/>
</dbReference>
<feature type="compositionally biased region" description="Polar residues" evidence="8">
    <location>
        <begin position="254"/>
        <end position="269"/>
    </location>
</feature>
<evidence type="ECO:0000256" key="4">
    <source>
        <dbReference type="ARBA" id="ARBA00023098"/>
    </source>
</evidence>
<evidence type="ECO:0000313" key="12">
    <source>
        <dbReference type="Proteomes" id="UP001144673"/>
    </source>
</evidence>
<evidence type="ECO:0000259" key="10">
    <source>
        <dbReference type="PROSITE" id="PS50008"/>
    </source>
</evidence>
<reference evidence="11" key="1">
    <citation type="journal article" date="2023" name="Access Microbiol">
        <title>De-novo genome assembly for Akanthomyces muscarius, a biocontrol agent of insect agricultural pests.</title>
        <authorList>
            <person name="Erdos Z."/>
            <person name="Studholme D.J."/>
            <person name="Raymond B."/>
            <person name="Sharma M."/>
        </authorList>
    </citation>
    <scope>NUCLEOTIDE SEQUENCE</scope>
    <source>
        <strain evidence="11">Ve6</strain>
    </source>
</reference>
<dbReference type="SMART" id="SM00149">
    <property type="entry name" value="PLCYc"/>
    <property type="match status" value="1"/>
</dbReference>
<keyword evidence="12" id="KW-1185">Reference proteome</keyword>
<sequence length="694" mass="76509">MDSRSSYHNQIASEASTLHALGNTQHYPAISAHHRNLTAMDSPKPQPSSEAPEAGDQRFPQARVVESFQPSVAKHLRSIYAAHAGSDKAWTPDQTSRFVRSVQNHEQVFDDDAETPTLDLAGFLDYMASSDATAILPRNDEDLSWPMSAYFISSSHNTYLTGNQLYSDSTTEAYANVLRRGCRCVEIDVWDGTGSDAESSESDSDEEDARKLEGNDSRSKLDRFDKLKSSLPESVASRLSKSSTLRRKLERTASHQLTHANKPLTSLRPSSSSSSESSLANEPRVLHGYTLTKEVSFREVCATIRKHAFEASDLPLIISLEVHCNAEQQAIMVDIMKEAWGDVAVVAPPEDQSPKMLPSPEALRGKILIKVKYAPPSKIGGEEDEEKALGRTDSDLPSKAAAQKKPSKIIRALSDLGIYTRAVSFKSWAQPEATMPAHIFSLSEKKFITHHTENGAKLFEHNRDYMMRAYPSGLRIGSSNLNPPPFWGSGAQIVALNWQETDEGMMLNQGMFGGTKGYVLKPEGYRPSLSSKSTPNAIIRKTLCLSITFFGAQSIPLPLGDSSDSGFHPYVKMELHVDGNPSHDLATSSGRALANQGHERDGEHKAHTKSYRGGADVDFKGQVLSFKGITDVVDELTFLRFKVCDDEIGKDDLAAWACVRLDRLASGYRFIHLWDSNSQYSKGVILVKVDKQLS</sequence>
<evidence type="ECO:0000256" key="6">
    <source>
        <dbReference type="ARBA" id="ARBA00059664"/>
    </source>
</evidence>
<dbReference type="GO" id="GO:0048015">
    <property type="term" value="P:phosphatidylinositol-mediated signaling"/>
    <property type="evidence" value="ECO:0007669"/>
    <property type="project" value="TreeGrafter"/>
</dbReference>
<dbReference type="Gene3D" id="3.20.20.190">
    <property type="entry name" value="Phosphatidylinositol (PI) phosphodiesterase"/>
    <property type="match status" value="1"/>
</dbReference>
<keyword evidence="3 7" id="KW-0442">Lipid degradation</keyword>
<dbReference type="CDD" id="cd00275">
    <property type="entry name" value="C2_PLC_like"/>
    <property type="match status" value="1"/>
</dbReference>
<dbReference type="AlphaFoldDB" id="A0A9W8QQU5"/>
<accession>A0A9W8QQU5</accession>
<dbReference type="InterPro" id="IPR035892">
    <property type="entry name" value="C2_domain_sf"/>
</dbReference>
<evidence type="ECO:0000256" key="8">
    <source>
        <dbReference type="SAM" id="MobiDB-lite"/>
    </source>
</evidence>
<evidence type="ECO:0000256" key="1">
    <source>
        <dbReference type="ARBA" id="ARBA00001195"/>
    </source>
</evidence>
<dbReference type="FunFam" id="3.20.20.190:FF:000039">
    <property type="entry name" value="Phosphoinositide phospholipase C"/>
    <property type="match status" value="1"/>
</dbReference>
<dbReference type="PROSITE" id="PS50007">
    <property type="entry name" value="PIPLC_X_DOMAIN"/>
    <property type="match status" value="1"/>
</dbReference>
<feature type="domain" description="PI-PLC Y-box" evidence="10">
    <location>
        <begin position="413"/>
        <end position="526"/>
    </location>
</feature>
<dbReference type="PROSITE" id="PS50008">
    <property type="entry name" value="PIPLC_Y_DOMAIN"/>
    <property type="match status" value="1"/>
</dbReference>
<keyword evidence="4 7" id="KW-0443">Lipid metabolism</keyword>
<feature type="region of interest" description="Disordered" evidence="8">
    <location>
        <begin position="378"/>
        <end position="403"/>
    </location>
</feature>
<dbReference type="InterPro" id="IPR001711">
    <property type="entry name" value="PLipase_C_Pinositol-sp_Y"/>
</dbReference>
<keyword evidence="5" id="KW-0807">Transducer</keyword>
<evidence type="ECO:0000256" key="3">
    <source>
        <dbReference type="ARBA" id="ARBA00022963"/>
    </source>
</evidence>
<dbReference type="Pfam" id="PF00387">
    <property type="entry name" value="PI-PLC-Y"/>
    <property type="match status" value="1"/>
</dbReference>
<dbReference type="InterPro" id="IPR056584">
    <property type="entry name" value="EF-hand_15"/>
</dbReference>
<evidence type="ECO:0000256" key="5">
    <source>
        <dbReference type="ARBA" id="ARBA00023224"/>
    </source>
</evidence>
<feature type="compositionally biased region" description="Acidic residues" evidence="8">
    <location>
        <begin position="198"/>
        <end position="207"/>
    </location>
</feature>
<comment type="caution">
    <text evidence="11">The sequence shown here is derived from an EMBL/GenBank/DDBJ whole genome shotgun (WGS) entry which is preliminary data.</text>
</comment>
<dbReference type="CDD" id="cd08598">
    <property type="entry name" value="PI-PLC1c_yeast"/>
    <property type="match status" value="1"/>
</dbReference>
<dbReference type="SUPFAM" id="SSF51695">
    <property type="entry name" value="PLC-like phosphodiesterases"/>
    <property type="match status" value="1"/>
</dbReference>
<feature type="domain" description="C2" evidence="9">
    <location>
        <begin position="523"/>
        <end position="675"/>
    </location>
</feature>
<dbReference type="RefSeq" id="XP_056060768.1">
    <property type="nucleotide sequence ID" value="XM_056192559.1"/>
</dbReference>
<dbReference type="KEGG" id="amus:LMH87_007465"/>
<evidence type="ECO:0000313" key="11">
    <source>
        <dbReference type="EMBL" id="KAJ4165853.1"/>
    </source>
</evidence>
<evidence type="ECO:0000256" key="7">
    <source>
        <dbReference type="RuleBase" id="RU361133"/>
    </source>
</evidence>
<comment type="function">
    <text evidence="6">The production of the second messenger molecules diacylglycerol (DAG) and inositol 1,4,5-trisphosphate (IP3) is mediated by activated phosphatidylinositol-specific phospholipase C enzymes.</text>
</comment>